<dbReference type="Pfam" id="PF01832">
    <property type="entry name" value="Glucosaminidase"/>
    <property type="match status" value="1"/>
</dbReference>
<dbReference type="Gene3D" id="1.10.530.10">
    <property type="match status" value="1"/>
</dbReference>
<dbReference type="GO" id="GO:0004040">
    <property type="term" value="F:amidase activity"/>
    <property type="evidence" value="ECO:0007669"/>
    <property type="project" value="InterPro"/>
</dbReference>
<keyword evidence="1" id="KW-0378">Hydrolase</keyword>
<gene>
    <name evidence="3" type="ORF">COW36_21925</name>
</gene>
<evidence type="ECO:0000259" key="2">
    <source>
        <dbReference type="SMART" id="SM00047"/>
    </source>
</evidence>
<evidence type="ECO:0000313" key="4">
    <source>
        <dbReference type="Proteomes" id="UP000231019"/>
    </source>
</evidence>
<dbReference type="InterPro" id="IPR051056">
    <property type="entry name" value="Glycosyl_Hydrolase_73"/>
</dbReference>
<dbReference type="SMART" id="SM00047">
    <property type="entry name" value="LYZ2"/>
    <property type="match status" value="1"/>
</dbReference>
<accession>A0A2M7FY74</accession>
<organism evidence="3 4">
    <name type="scientific">bacterium (Candidatus Blackallbacteria) CG17_big_fil_post_rev_8_21_14_2_50_48_46</name>
    <dbReference type="NCBI Taxonomy" id="2014261"/>
    <lineage>
        <taxon>Bacteria</taxon>
        <taxon>Candidatus Blackallbacteria</taxon>
    </lineage>
</organism>
<evidence type="ECO:0000256" key="1">
    <source>
        <dbReference type="ARBA" id="ARBA00022801"/>
    </source>
</evidence>
<protein>
    <recommendedName>
        <fullName evidence="2">Mannosyl-glycoprotein endo-beta-N-acetylglucosamidase-like domain-containing protein</fullName>
    </recommendedName>
</protein>
<feature type="domain" description="Mannosyl-glycoprotein endo-beta-N-acetylglucosamidase-like" evidence="2">
    <location>
        <begin position="114"/>
        <end position="267"/>
    </location>
</feature>
<dbReference type="PRINTS" id="PR01002">
    <property type="entry name" value="FLGFLGJ"/>
</dbReference>
<evidence type="ECO:0000313" key="3">
    <source>
        <dbReference type="EMBL" id="PIW14277.1"/>
    </source>
</evidence>
<comment type="caution">
    <text evidence="3">The sequence shown here is derived from an EMBL/GenBank/DDBJ whole genome shotgun (WGS) entry which is preliminary data.</text>
</comment>
<dbReference type="InterPro" id="IPR002901">
    <property type="entry name" value="MGlyc_endo_b_GlcNAc-like_dom"/>
</dbReference>
<dbReference type="EMBL" id="PFFQ01000061">
    <property type="protein sequence ID" value="PIW14277.1"/>
    <property type="molecule type" value="Genomic_DNA"/>
</dbReference>
<dbReference type="AlphaFoldDB" id="A0A2M7FY74"/>
<proteinExistence type="predicted"/>
<name>A0A2M7FY74_9BACT</name>
<dbReference type="PANTHER" id="PTHR33308:SF9">
    <property type="entry name" value="PEPTIDOGLYCAN HYDROLASE FLGJ"/>
    <property type="match status" value="1"/>
</dbReference>
<sequence>MNQPVSFTLLPPSALRPVLPTLPAMPSAVSAPDTGRFSRVSSLLGIQDQVQVSSPSASAGLLNPLSLFKKPVQSAPAVQAPVAIAPAKPAVGLSELRYQSSVQKLKSMPPSELKTLGQEDKKAFFEALLPAAIESEKQYGVPAEVTLAQAALESAWARSPIGGYNIFGIKGSGSAGTVNVQTREFYNGRYVTIRDNFARYSNFHDAVISHGKLFHNGYYDKAVNQYAKDKNPLRFLDNIQGIYATDPKYSQKIKSIIEDYGLSDMVNRAGMV</sequence>
<dbReference type="PANTHER" id="PTHR33308">
    <property type="entry name" value="PEPTIDOGLYCAN HYDROLASE FLGJ"/>
    <property type="match status" value="1"/>
</dbReference>
<dbReference type="Proteomes" id="UP000231019">
    <property type="component" value="Unassembled WGS sequence"/>
</dbReference>
<reference evidence="3 4" key="1">
    <citation type="submission" date="2017-09" db="EMBL/GenBank/DDBJ databases">
        <title>Depth-based differentiation of microbial function through sediment-hosted aquifers and enrichment of novel symbionts in the deep terrestrial subsurface.</title>
        <authorList>
            <person name="Probst A.J."/>
            <person name="Ladd B."/>
            <person name="Jarett J.K."/>
            <person name="Geller-Mcgrath D.E."/>
            <person name="Sieber C.M."/>
            <person name="Emerson J.B."/>
            <person name="Anantharaman K."/>
            <person name="Thomas B.C."/>
            <person name="Malmstrom R."/>
            <person name="Stieglmeier M."/>
            <person name="Klingl A."/>
            <person name="Woyke T."/>
            <person name="Ryan C.M."/>
            <person name="Banfield J.F."/>
        </authorList>
    </citation>
    <scope>NUCLEOTIDE SEQUENCE [LARGE SCALE GENOMIC DNA]</scope>
    <source>
        <strain evidence="3">CG17_big_fil_post_rev_8_21_14_2_50_48_46</strain>
    </source>
</reference>